<comment type="caution">
    <text evidence="10">The sequence shown here is derived from an EMBL/GenBank/DDBJ whole genome shotgun (WGS) entry which is preliminary data.</text>
</comment>
<dbReference type="FunFam" id="1.20.1310.10:FF:000014">
    <property type="entry name" value="Cullin 5"/>
    <property type="match status" value="1"/>
</dbReference>
<evidence type="ECO:0000256" key="2">
    <source>
        <dbReference type="ARBA" id="ARBA00006019"/>
    </source>
</evidence>
<evidence type="ECO:0000256" key="8">
    <source>
        <dbReference type="RuleBase" id="RU003829"/>
    </source>
</evidence>
<dbReference type="SUPFAM" id="SSF46785">
    <property type="entry name" value="Winged helix' DNA-binding domain"/>
    <property type="match status" value="1"/>
</dbReference>
<evidence type="ECO:0000313" key="10">
    <source>
        <dbReference type="EMBL" id="CCI39240.1"/>
    </source>
</evidence>
<keyword evidence="11" id="KW-1185">Reference proteome</keyword>
<dbReference type="Pfam" id="PF10557">
    <property type="entry name" value="Cullin_Nedd8"/>
    <property type="match status" value="1"/>
</dbReference>
<dbReference type="InterPro" id="IPR016159">
    <property type="entry name" value="Cullin_repeat-like_dom_sf"/>
</dbReference>
<dbReference type="SMART" id="SM00182">
    <property type="entry name" value="CULLIN"/>
    <property type="match status" value="1"/>
</dbReference>
<dbReference type="Proteomes" id="UP000053237">
    <property type="component" value="Unassembled WGS sequence"/>
</dbReference>
<keyword evidence="5" id="KW-0832">Ubl conjugation</keyword>
<dbReference type="InterPro" id="IPR036388">
    <property type="entry name" value="WH-like_DNA-bd_sf"/>
</dbReference>
<dbReference type="InterPro" id="IPR036317">
    <property type="entry name" value="Cullin_homology_sf"/>
</dbReference>
<dbReference type="InterPro" id="IPR036390">
    <property type="entry name" value="WH_DNA-bd_sf"/>
</dbReference>
<evidence type="ECO:0000256" key="4">
    <source>
        <dbReference type="ARBA" id="ARBA00022786"/>
    </source>
</evidence>
<dbReference type="InParanoid" id="A0A024FXK1"/>
<dbReference type="PROSITE" id="PS50069">
    <property type="entry name" value="CULLIN_2"/>
    <property type="match status" value="1"/>
</dbReference>
<gene>
    <name evidence="10" type="ORF">BN9_000230</name>
</gene>
<dbReference type="SUPFAM" id="SSF74788">
    <property type="entry name" value="Cullin repeat-like"/>
    <property type="match status" value="1"/>
</dbReference>
<accession>A0A024FXK1</accession>
<dbReference type="Gene3D" id="3.30.230.130">
    <property type="entry name" value="Cullin, Chain C, Domain 2"/>
    <property type="match status" value="1"/>
</dbReference>
<evidence type="ECO:0000256" key="7">
    <source>
        <dbReference type="PROSITE-ProRule" id="PRU00330"/>
    </source>
</evidence>
<feature type="domain" description="Cullin family profile" evidence="9">
    <location>
        <begin position="274"/>
        <end position="535"/>
    </location>
</feature>
<evidence type="ECO:0000256" key="3">
    <source>
        <dbReference type="ARBA" id="ARBA00022499"/>
    </source>
</evidence>
<dbReference type="InterPro" id="IPR019559">
    <property type="entry name" value="Cullin_neddylation_domain"/>
</dbReference>
<dbReference type="GO" id="GO:0006511">
    <property type="term" value="P:ubiquitin-dependent protein catabolic process"/>
    <property type="evidence" value="ECO:0007669"/>
    <property type="project" value="InterPro"/>
</dbReference>
<evidence type="ECO:0000256" key="6">
    <source>
        <dbReference type="ARBA" id="ARBA00040451"/>
    </source>
</evidence>
<protein>
    <recommendedName>
        <fullName evidence="6">Cullin-5</fullName>
    </recommendedName>
</protein>
<dbReference type="InterPro" id="IPR016158">
    <property type="entry name" value="Cullin_homology"/>
</dbReference>
<keyword evidence="3" id="KW-1017">Isopeptide bond</keyword>
<evidence type="ECO:0000259" key="9">
    <source>
        <dbReference type="PROSITE" id="PS50069"/>
    </source>
</evidence>
<dbReference type="EMBL" id="CAIX01000001">
    <property type="protein sequence ID" value="CCI39240.1"/>
    <property type="molecule type" value="Genomic_DNA"/>
</dbReference>
<organism evidence="10 11">
    <name type="scientific">Albugo candida</name>
    <dbReference type="NCBI Taxonomy" id="65357"/>
    <lineage>
        <taxon>Eukaryota</taxon>
        <taxon>Sar</taxon>
        <taxon>Stramenopiles</taxon>
        <taxon>Oomycota</taxon>
        <taxon>Peronosporomycetes</taxon>
        <taxon>Albuginales</taxon>
        <taxon>Albuginaceae</taxon>
        <taxon>Albugo</taxon>
    </lineage>
</organism>
<proteinExistence type="inferred from homology"/>
<dbReference type="InterPro" id="IPR059120">
    <property type="entry name" value="Cullin-like_AB"/>
</dbReference>
<dbReference type="Gene3D" id="1.10.10.10">
    <property type="entry name" value="Winged helix-like DNA-binding domain superfamily/Winged helix DNA-binding domain"/>
    <property type="match status" value="1"/>
</dbReference>
<sequence>MQNRFWIKYSHSETGQAPIPGVYTIDELAMHLWSDIVFLKIRSRIFHSVSQLFRNARDSKSIFVDGSDYISRIVESLYSLGSCQQDPLSVYRDELESPFLKDLDTYYSTMAGKLLSRITIAEYLQIVEVICRQEQQRCEGCLHSTTMLHARKICCRVLVEHHAERICEHVETFLRNNQTEDLRRIFLLFSELSNDQTLISFKSILKAYIERIGLDVVRKFEHDGTVKHPEEYIEALVQVRNRYHKMIHGAFNSHSLMRTALDQACRAFANSHAKLPEILAKYAHHLMTTEKKKKKSSAFAKLKLVDKPDLEDTMERKVENISVVFSLLNDKDVFKKFYAKYLAKRLIRETSVANDMEILLIQKLRETCGCDFVSKLQKMLKDKLLSKELNNTFESWIHEQEGVLSERDEDTALALSLHKKIRYQCNVLTAGAWPIATTALDKQLILPEILQAYENLFREFYVERGSGRKLDPVYHLSHGTVQSYCYEKQYEFVLSFYQIMILLQYNSNLEIPENQIAQTINIEAKDLRPHFNGLVKTKILTRVQEEHETRYRLNSHFKHRKLRVSAVPSAPIESPRNMESTRREMVEDRKMTLQAAIVRILKTRRDVLYPQLELELSGMLQNQFAPSTAMIKQNVEILIDKDFLKRHESNQQRLLYVA</sequence>
<dbReference type="Pfam" id="PF00888">
    <property type="entry name" value="Cullin"/>
    <property type="match status" value="1"/>
</dbReference>
<dbReference type="PANTHER" id="PTHR11932">
    <property type="entry name" value="CULLIN"/>
    <property type="match status" value="1"/>
</dbReference>
<dbReference type="AlphaFoldDB" id="A0A024FXK1"/>
<keyword evidence="4" id="KW-0833">Ubl conjugation pathway</keyword>
<dbReference type="InterPro" id="IPR045093">
    <property type="entry name" value="Cullin"/>
</dbReference>
<name>A0A024FXK1_9STRA</name>
<dbReference type="STRING" id="65357.A0A024FXK1"/>
<evidence type="ECO:0000313" key="11">
    <source>
        <dbReference type="Proteomes" id="UP000053237"/>
    </source>
</evidence>
<dbReference type="SMART" id="SM00884">
    <property type="entry name" value="Cullin_Nedd8"/>
    <property type="match status" value="1"/>
</dbReference>
<dbReference type="OrthoDB" id="27073at2759"/>
<evidence type="ECO:0000256" key="5">
    <source>
        <dbReference type="ARBA" id="ARBA00022843"/>
    </source>
</evidence>
<evidence type="ECO:0000256" key="1">
    <source>
        <dbReference type="ARBA" id="ARBA00004906"/>
    </source>
</evidence>
<comment type="similarity">
    <text evidence="2 7 8">Belongs to the cullin family.</text>
</comment>
<dbReference type="GO" id="GO:0031625">
    <property type="term" value="F:ubiquitin protein ligase binding"/>
    <property type="evidence" value="ECO:0007669"/>
    <property type="project" value="InterPro"/>
</dbReference>
<dbReference type="Gene3D" id="1.20.1310.10">
    <property type="entry name" value="Cullin Repeats"/>
    <property type="match status" value="3"/>
</dbReference>
<dbReference type="InterPro" id="IPR001373">
    <property type="entry name" value="Cullin_N"/>
</dbReference>
<reference evidence="10 11" key="1">
    <citation type="submission" date="2012-05" db="EMBL/GenBank/DDBJ databases">
        <title>Recombination and specialization in a pathogen metapopulation.</title>
        <authorList>
            <person name="Gardiner A."/>
            <person name="Kemen E."/>
            <person name="Schultz-Larsen T."/>
            <person name="MacLean D."/>
            <person name="Van Oosterhout C."/>
            <person name="Jones J.D.G."/>
        </authorList>
    </citation>
    <scope>NUCLEOTIDE SEQUENCE [LARGE SCALE GENOMIC DNA]</scope>
    <source>
        <strain evidence="10 11">Ac Nc2</strain>
    </source>
</reference>
<dbReference type="Pfam" id="PF26557">
    <property type="entry name" value="Cullin_AB"/>
    <property type="match status" value="1"/>
</dbReference>
<comment type="pathway">
    <text evidence="1">Protein modification; protein ubiquitination.</text>
</comment>
<dbReference type="SUPFAM" id="SSF75632">
    <property type="entry name" value="Cullin homology domain"/>
    <property type="match status" value="1"/>
</dbReference>